<dbReference type="InterPro" id="IPR013320">
    <property type="entry name" value="ConA-like_dom_sf"/>
</dbReference>
<name>A0A948TEW6_9GAMM</name>
<comment type="caution">
    <text evidence="8">The sequence shown here is derived from an EMBL/GenBank/DDBJ whole genome shotgun (WGS) entry which is preliminary data.</text>
</comment>
<proteinExistence type="inferred from homology"/>
<feature type="active site" description="Proton acceptor" evidence="4">
    <location>
        <position position="13"/>
    </location>
</feature>
<organism evidence="8 9">
    <name type="scientific">Candidatus Anaerobiospirillum pullicola</name>
    <dbReference type="NCBI Taxonomy" id="2838451"/>
    <lineage>
        <taxon>Bacteria</taxon>
        <taxon>Pseudomonadati</taxon>
        <taxon>Pseudomonadota</taxon>
        <taxon>Gammaproteobacteria</taxon>
        <taxon>Aeromonadales</taxon>
        <taxon>Succinivibrionaceae</taxon>
        <taxon>Anaerobiospirillum</taxon>
    </lineage>
</organism>
<reference evidence="8" key="1">
    <citation type="journal article" date="2021" name="PeerJ">
        <title>Extensive microbial diversity within the chicken gut microbiome revealed by metagenomics and culture.</title>
        <authorList>
            <person name="Gilroy R."/>
            <person name="Ravi A."/>
            <person name="Getino M."/>
            <person name="Pursley I."/>
            <person name="Horton D.L."/>
            <person name="Alikhan N.F."/>
            <person name="Baker D."/>
            <person name="Gharbi K."/>
            <person name="Hall N."/>
            <person name="Watson M."/>
            <person name="Adriaenssens E.M."/>
            <person name="Foster-Nyarko E."/>
            <person name="Jarju S."/>
            <person name="Secka A."/>
            <person name="Antonio M."/>
            <person name="Oren A."/>
            <person name="Chaudhuri R.R."/>
            <person name="La Ragione R."/>
            <person name="Hildebrand F."/>
            <person name="Pallen M.J."/>
        </authorList>
    </citation>
    <scope>NUCLEOTIDE SEQUENCE</scope>
    <source>
        <strain evidence="8">378</strain>
    </source>
</reference>
<evidence type="ECO:0000256" key="2">
    <source>
        <dbReference type="ARBA" id="ARBA00022801"/>
    </source>
</evidence>
<dbReference type="SUPFAM" id="SSF49899">
    <property type="entry name" value="Concanavalin A-like lectins/glucanases"/>
    <property type="match status" value="1"/>
</dbReference>
<feature type="active site" description="Proton donor" evidence="4">
    <location>
        <position position="186"/>
    </location>
</feature>
<feature type="domain" description="Beta-xylosidase C-terminal Concanavalin A-like" evidence="7">
    <location>
        <begin position="341"/>
        <end position="553"/>
    </location>
</feature>
<dbReference type="PANTHER" id="PTHR42812">
    <property type="entry name" value="BETA-XYLOSIDASE"/>
    <property type="match status" value="1"/>
</dbReference>
<sequence length="561" mass="63643">MITNPIFKGFNPDPCICRKGDDYYCAVSSFEWLPGIPVYHSRDLVHWELLTHVITDQVDLKRLPSAKGIWAPCLTYCEAEDRFYVVYGVMNSMNSRYFDVDNYVISAADICGPWSEPVYLHSAGFDASMLHDDDGRKYVVSLEWETREGYEKPGVICVCEYDPAQKHIVGYPQRIWRGSTDRGCIEAPHLTKRNGYYYLMCAEGGTGYNHCATMARSRHVFGPYEADPQGYFLTSTINNSNERADPDHWKFKYFNPESVLQKSGHASYVDLPNGETYVVHLTARPFVPDLRCTLGRETAIQKAQWSVDGWLRLTGDSPLAQLEVPEPNLPACPLPDMPSWDDFDDGRLHLCYYAPRILPESFASVTARPSYVRLRGQESRTSLHKVSILARKLTSVYTTVTTAVDFHPEVYQHSAGLIVYYDNQNYVNLRKTYSQTLGGSALSLVHLENGTKTEMLDTRTAVDDSQEIVMQVVFSGRKFHFAWAYKCTDGSGDACHGKLKTSELKQIGPDFDTSKFSDEYCKFGEFTGLFVGITCADRLLHERCADFDFFNYEADETKGVE</sequence>
<dbReference type="Proteomes" id="UP000733611">
    <property type="component" value="Unassembled WGS sequence"/>
</dbReference>
<protein>
    <submittedName>
        <fullName evidence="8">Glycoside hydrolase family 43 protein</fullName>
    </submittedName>
</protein>
<keyword evidence="3 6" id="KW-0326">Glycosidase</keyword>
<dbReference type="InterPro" id="IPR051795">
    <property type="entry name" value="Glycosyl_Hydrlase_43"/>
</dbReference>
<evidence type="ECO:0000256" key="1">
    <source>
        <dbReference type="ARBA" id="ARBA00009865"/>
    </source>
</evidence>
<evidence type="ECO:0000256" key="5">
    <source>
        <dbReference type="PIRSR" id="PIRSR606710-2"/>
    </source>
</evidence>
<dbReference type="PANTHER" id="PTHR42812:SF12">
    <property type="entry name" value="BETA-XYLOSIDASE-RELATED"/>
    <property type="match status" value="1"/>
</dbReference>
<dbReference type="AlphaFoldDB" id="A0A948TEW6"/>
<comment type="similarity">
    <text evidence="1 6">Belongs to the glycosyl hydrolase 43 family.</text>
</comment>
<evidence type="ECO:0000256" key="6">
    <source>
        <dbReference type="RuleBase" id="RU361187"/>
    </source>
</evidence>
<gene>
    <name evidence="8" type="ORF">H9847_01940</name>
</gene>
<dbReference type="InterPro" id="IPR023296">
    <property type="entry name" value="Glyco_hydro_beta-prop_sf"/>
</dbReference>
<accession>A0A948TEW6</accession>
<dbReference type="Gene3D" id="2.115.10.20">
    <property type="entry name" value="Glycosyl hydrolase domain, family 43"/>
    <property type="match status" value="1"/>
</dbReference>
<dbReference type="InterPro" id="IPR006710">
    <property type="entry name" value="Glyco_hydro_43"/>
</dbReference>
<evidence type="ECO:0000256" key="3">
    <source>
        <dbReference type="ARBA" id="ARBA00023295"/>
    </source>
</evidence>
<dbReference type="GO" id="GO:0005975">
    <property type="term" value="P:carbohydrate metabolic process"/>
    <property type="evidence" value="ECO:0007669"/>
    <property type="project" value="InterPro"/>
</dbReference>
<dbReference type="SUPFAM" id="SSF75005">
    <property type="entry name" value="Arabinanase/levansucrase/invertase"/>
    <property type="match status" value="1"/>
</dbReference>
<dbReference type="Pfam" id="PF17851">
    <property type="entry name" value="GH43_C2"/>
    <property type="match status" value="1"/>
</dbReference>
<dbReference type="Pfam" id="PF04616">
    <property type="entry name" value="Glyco_hydro_43"/>
    <property type="match status" value="1"/>
</dbReference>
<feature type="site" description="Important for catalytic activity, responsible for pKa modulation of the active site Glu and correct orientation of both the proton donor and substrate" evidence="5">
    <location>
        <position position="126"/>
    </location>
</feature>
<evidence type="ECO:0000256" key="4">
    <source>
        <dbReference type="PIRSR" id="PIRSR606710-1"/>
    </source>
</evidence>
<keyword evidence="2 6" id="KW-0378">Hydrolase</keyword>
<dbReference type="EMBL" id="JAHLFE010000036">
    <property type="protein sequence ID" value="MBU3843624.1"/>
    <property type="molecule type" value="Genomic_DNA"/>
</dbReference>
<dbReference type="CDD" id="cd09000">
    <property type="entry name" value="GH43_SXA-like"/>
    <property type="match status" value="1"/>
</dbReference>
<evidence type="ECO:0000259" key="7">
    <source>
        <dbReference type="Pfam" id="PF17851"/>
    </source>
</evidence>
<reference evidence="8" key="2">
    <citation type="submission" date="2021-04" db="EMBL/GenBank/DDBJ databases">
        <authorList>
            <person name="Gilroy R."/>
        </authorList>
    </citation>
    <scope>NUCLEOTIDE SEQUENCE</scope>
    <source>
        <strain evidence="8">378</strain>
    </source>
</reference>
<dbReference type="InterPro" id="IPR041542">
    <property type="entry name" value="GH43_C2"/>
</dbReference>
<dbReference type="Gene3D" id="2.60.120.200">
    <property type="match status" value="1"/>
</dbReference>
<dbReference type="GO" id="GO:0004553">
    <property type="term" value="F:hydrolase activity, hydrolyzing O-glycosyl compounds"/>
    <property type="evidence" value="ECO:0007669"/>
    <property type="project" value="InterPro"/>
</dbReference>
<evidence type="ECO:0000313" key="9">
    <source>
        <dbReference type="Proteomes" id="UP000733611"/>
    </source>
</evidence>
<evidence type="ECO:0000313" key="8">
    <source>
        <dbReference type="EMBL" id="MBU3843624.1"/>
    </source>
</evidence>